<organism evidence="4 5">
    <name type="scientific">Streptacidiphilus cavernicola</name>
    <dbReference type="NCBI Taxonomy" id="3342716"/>
    <lineage>
        <taxon>Bacteria</taxon>
        <taxon>Bacillati</taxon>
        <taxon>Actinomycetota</taxon>
        <taxon>Actinomycetes</taxon>
        <taxon>Kitasatosporales</taxon>
        <taxon>Streptomycetaceae</taxon>
        <taxon>Streptacidiphilus</taxon>
    </lineage>
</organism>
<sequence>MSYDVTEHETAHEYTAPPPRVRPGLEQAVGRLSGVDRLLADLPPTPPRAPDADGDQERLGQVTVTHRFVDAPGDGETVRWHYVEAGAADAPVVVFLHGVPDSWWQWHYALEALGCDYRCLAVDLKGYGQSEKGTGDYRQEGVAIQLEALLDRLRIERFSLVTHDRGTPVGDHLVARAGNRVIRYGRGQQHLWHLHPDLHPQQEVFTSPDAPSVLADARRLVVSAYTLLTEREVEVSDLVRTVQEFSYDGISTAVPRYFNSSSFRQEWIERRTRLIPRWRCPVLLLQGADDPVQPREFYTDPLVVAKLPRGSGVHLFDSGHFWPFEVPEGTVAVIREFLRRPEFV</sequence>
<dbReference type="PANTHER" id="PTHR42977:SF3">
    <property type="entry name" value="AB HYDROLASE-1 DOMAIN-CONTAINING PROTEIN"/>
    <property type="match status" value="1"/>
</dbReference>
<accession>A0ABV6V138</accession>
<dbReference type="PANTHER" id="PTHR42977">
    <property type="entry name" value="HYDROLASE-RELATED"/>
    <property type="match status" value="1"/>
</dbReference>
<dbReference type="Pfam" id="PF00561">
    <property type="entry name" value="Abhydrolase_1"/>
    <property type="match status" value="1"/>
</dbReference>
<evidence type="ECO:0000259" key="3">
    <source>
        <dbReference type="Pfam" id="PF00561"/>
    </source>
</evidence>
<name>A0ABV6V138_9ACTN</name>
<dbReference type="InterPro" id="IPR000073">
    <property type="entry name" value="AB_hydrolase_1"/>
</dbReference>
<dbReference type="SUPFAM" id="SSF53474">
    <property type="entry name" value="alpha/beta-Hydrolases"/>
    <property type="match status" value="1"/>
</dbReference>
<evidence type="ECO:0000256" key="1">
    <source>
        <dbReference type="ARBA" id="ARBA00022801"/>
    </source>
</evidence>
<dbReference type="InterPro" id="IPR000639">
    <property type="entry name" value="Epox_hydrolase-like"/>
</dbReference>
<proteinExistence type="predicted"/>
<dbReference type="PRINTS" id="PR00412">
    <property type="entry name" value="EPOXHYDRLASE"/>
</dbReference>
<feature type="region of interest" description="Disordered" evidence="2">
    <location>
        <begin position="1"/>
        <end position="23"/>
    </location>
</feature>
<dbReference type="InterPro" id="IPR051340">
    <property type="entry name" value="Haloalkane_dehalogenase"/>
</dbReference>
<feature type="domain" description="AB hydrolase-1" evidence="3">
    <location>
        <begin position="91"/>
        <end position="181"/>
    </location>
</feature>
<evidence type="ECO:0000256" key="2">
    <source>
        <dbReference type="SAM" id="MobiDB-lite"/>
    </source>
</evidence>
<gene>
    <name evidence="4" type="ORF">ACEZDJ_39800</name>
</gene>
<dbReference type="EMBL" id="JBHEZZ010000046">
    <property type="protein sequence ID" value="MFC1407440.1"/>
    <property type="molecule type" value="Genomic_DNA"/>
</dbReference>
<comment type="caution">
    <text evidence="4">The sequence shown here is derived from an EMBL/GenBank/DDBJ whole genome shotgun (WGS) entry which is preliminary data.</text>
</comment>
<dbReference type="GO" id="GO:0016787">
    <property type="term" value="F:hydrolase activity"/>
    <property type="evidence" value="ECO:0007669"/>
    <property type="project" value="UniProtKB-KW"/>
</dbReference>
<dbReference type="RefSeq" id="WP_030265938.1">
    <property type="nucleotide sequence ID" value="NZ_JBHEZZ010000046.1"/>
</dbReference>
<keyword evidence="1 4" id="KW-0378">Hydrolase</keyword>
<reference evidence="4 5" key="1">
    <citation type="submission" date="2024-09" db="EMBL/GenBank/DDBJ databases">
        <authorList>
            <person name="Lee S.D."/>
        </authorList>
    </citation>
    <scope>NUCLEOTIDE SEQUENCE [LARGE SCALE GENOMIC DNA]</scope>
    <source>
        <strain evidence="4 5">N1-5</strain>
    </source>
</reference>
<evidence type="ECO:0000313" key="4">
    <source>
        <dbReference type="EMBL" id="MFC1407440.1"/>
    </source>
</evidence>
<evidence type="ECO:0000313" key="5">
    <source>
        <dbReference type="Proteomes" id="UP001592528"/>
    </source>
</evidence>
<dbReference type="InterPro" id="IPR029058">
    <property type="entry name" value="AB_hydrolase_fold"/>
</dbReference>
<keyword evidence="5" id="KW-1185">Reference proteome</keyword>
<dbReference type="Proteomes" id="UP001592528">
    <property type="component" value="Unassembled WGS sequence"/>
</dbReference>
<dbReference type="Gene3D" id="3.40.50.1820">
    <property type="entry name" value="alpha/beta hydrolase"/>
    <property type="match status" value="1"/>
</dbReference>
<protein>
    <submittedName>
        <fullName evidence="4">Alpha/beta fold hydrolase</fullName>
    </submittedName>
</protein>
<feature type="compositionally biased region" description="Basic and acidic residues" evidence="2">
    <location>
        <begin position="1"/>
        <end position="12"/>
    </location>
</feature>